<dbReference type="Gene3D" id="3.40.50.300">
    <property type="entry name" value="P-loop containing nucleotide triphosphate hydrolases"/>
    <property type="match status" value="1"/>
</dbReference>
<dbReference type="InterPro" id="IPR050107">
    <property type="entry name" value="ABC_carbohydrate_import_ATPase"/>
</dbReference>
<dbReference type="SUPFAM" id="SSF52540">
    <property type="entry name" value="P-loop containing nucleoside triphosphate hydrolases"/>
    <property type="match status" value="1"/>
</dbReference>
<gene>
    <name evidence="4" type="ORF">Prubr_43970</name>
</gene>
<evidence type="ECO:0000256" key="2">
    <source>
        <dbReference type="ARBA" id="ARBA00022840"/>
    </source>
</evidence>
<dbReference type="CDD" id="cd03216">
    <property type="entry name" value="ABC_Carb_Monos_I"/>
    <property type="match status" value="1"/>
</dbReference>
<dbReference type="InterPro" id="IPR027417">
    <property type="entry name" value="P-loop_NTPase"/>
</dbReference>
<dbReference type="Pfam" id="PF00005">
    <property type="entry name" value="ABC_tran"/>
    <property type="match status" value="1"/>
</dbReference>
<keyword evidence="1" id="KW-0547">Nucleotide-binding</keyword>
<name>A0A810N1X1_9ACTN</name>
<dbReference type="KEGG" id="pry:Prubr_43970"/>
<dbReference type="EMBL" id="AP023359">
    <property type="protein sequence ID" value="BCJ67376.1"/>
    <property type="molecule type" value="Genomic_DNA"/>
</dbReference>
<accession>A0A810N1X1</accession>
<evidence type="ECO:0000259" key="3">
    <source>
        <dbReference type="SMART" id="SM00382"/>
    </source>
</evidence>
<dbReference type="PANTHER" id="PTHR43790:SF8">
    <property type="entry name" value="SUGAR ABC TRANSPORTER ATP-BINDING PROTEIN"/>
    <property type="match status" value="1"/>
</dbReference>
<keyword evidence="2 4" id="KW-0067">ATP-binding</keyword>
<evidence type="ECO:0000313" key="5">
    <source>
        <dbReference type="Proteomes" id="UP000680866"/>
    </source>
</evidence>
<dbReference type="Proteomes" id="UP000680866">
    <property type="component" value="Chromosome"/>
</dbReference>
<dbReference type="InterPro" id="IPR003439">
    <property type="entry name" value="ABC_transporter-like_ATP-bd"/>
</dbReference>
<proteinExistence type="predicted"/>
<dbReference type="GO" id="GO:0005524">
    <property type="term" value="F:ATP binding"/>
    <property type="evidence" value="ECO:0007669"/>
    <property type="project" value="UniProtKB-KW"/>
</dbReference>
<dbReference type="SMART" id="SM00382">
    <property type="entry name" value="AAA"/>
    <property type="match status" value="1"/>
</dbReference>
<dbReference type="PANTHER" id="PTHR43790">
    <property type="entry name" value="CARBOHYDRATE TRANSPORT ATP-BINDING PROTEIN MG119-RELATED"/>
    <property type="match status" value="1"/>
</dbReference>
<dbReference type="GO" id="GO:0016887">
    <property type="term" value="F:ATP hydrolysis activity"/>
    <property type="evidence" value="ECO:0007669"/>
    <property type="project" value="InterPro"/>
</dbReference>
<evidence type="ECO:0000313" key="4">
    <source>
        <dbReference type="EMBL" id="BCJ67376.1"/>
    </source>
</evidence>
<feature type="domain" description="AAA+ ATPase" evidence="3">
    <location>
        <begin position="48"/>
        <end position="251"/>
    </location>
</feature>
<evidence type="ECO:0000256" key="1">
    <source>
        <dbReference type="ARBA" id="ARBA00022741"/>
    </source>
</evidence>
<sequence length="275" mass="29310">MAGRLVTAAPASLAKGARTDSPVLEVVGLSKSYGRVRAVTDVSFDVLPGEILGIVGDNGAGKSTLMNMVSGAVAPDGGELRIAGERLAPHTIGNARARGIEMIYQDLGLSDNLSVVENVFLGREWTAGPARLPVLRKKAMRARTREVLERLGIDLHDMNVLVEGLSGGQRQMVAIARALVTENEPRVMVMDEPTAALGTTESRGVNDLIVRLRDRGYAVIVISHRIPEVLALADRLLVMKGGRRVYHGPTGALDVERCVQLIVRGADALGTEEPA</sequence>
<organism evidence="4 5">
    <name type="scientific">Polymorphospora rubra</name>
    <dbReference type="NCBI Taxonomy" id="338584"/>
    <lineage>
        <taxon>Bacteria</taxon>
        <taxon>Bacillati</taxon>
        <taxon>Actinomycetota</taxon>
        <taxon>Actinomycetes</taxon>
        <taxon>Micromonosporales</taxon>
        <taxon>Micromonosporaceae</taxon>
        <taxon>Polymorphospora</taxon>
    </lineage>
</organism>
<keyword evidence="5" id="KW-1185">Reference proteome</keyword>
<dbReference type="InterPro" id="IPR017871">
    <property type="entry name" value="ABC_transporter-like_CS"/>
</dbReference>
<reference evidence="4" key="1">
    <citation type="submission" date="2020-08" db="EMBL/GenBank/DDBJ databases">
        <title>Whole genome shotgun sequence of Polymorphospora rubra NBRC 101157.</title>
        <authorList>
            <person name="Komaki H."/>
            <person name="Tamura T."/>
        </authorList>
    </citation>
    <scope>NUCLEOTIDE SEQUENCE</scope>
    <source>
        <strain evidence="4">NBRC 101157</strain>
    </source>
</reference>
<dbReference type="InterPro" id="IPR003593">
    <property type="entry name" value="AAA+_ATPase"/>
</dbReference>
<dbReference type="PROSITE" id="PS00211">
    <property type="entry name" value="ABC_TRANSPORTER_1"/>
    <property type="match status" value="1"/>
</dbReference>
<protein>
    <submittedName>
        <fullName evidence="4">ABC transporter ATP-binding protein</fullName>
    </submittedName>
</protein>
<dbReference type="AlphaFoldDB" id="A0A810N1X1"/>